<dbReference type="EMBL" id="CP030074">
    <property type="protein sequence ID" value="AWW43153.1"/>
    <property type="molecule type" value="Genomic_DNA"/>
</dbReference>
<evidence type="ECO:0000313" key="2">
    <source>
        <dbReference type="EMBL" id="AWW43153.1"/>
    </source>
</evidence>
<dbReference type="Gene3D" id="2.60.120.260">
    <property type="entry name" value="Galactose-binding domain-like"/>
    <property type="match status" value="1"/>
</dbReference>
<dbReference type="Gene3D" id="1.10.1740.10">
    <property type="match status" value="1"/>
</dbReference>
<protein>
    <submittedName>
        <fullName evidence="2">Uncharacterized protein</fullName>
    </submittedName>
</protein>
<keyword evidence="2" id="KW-0614">Plasmid</keyword>
<feature type="region of interest" description="Disordered" evidence="1">
    <location>
        <begin position="274"/>
        <end position="301"/>
    </location>
</feature>
<dbReference type="RefSeq" id="WP_112443022.1">
    <property type="nucleotide sequence ID" value="NZ_CP030074.1"/>
</dbReference>
<evidence type="ECO:0000256" key="1">
    <source>
        <dbReference type="SAM" id="MobiDB-lite"/>
    </source>
</evidence>
<dbReference type="Proteomes" id="UP000249616">
    <property type="component" value="Plasmid unnamed1"/>
</dbReference>
<name>A0A2Z4JF20_9ACTN</name>
<reference evidence="3" key="1">
    <citation type="submission" date="2018-06" db="EMBL/GenBank/DDBJ databases">
        <authorList>
            <person name="Li K."/>
        </authorList>
    </citation>
    <scope>NUCLEOTIDE SEQUENCE [LARGE SCALE GENOMIC DNA]</scope>
    <source>
        <strain evidence="3">ZFG47</strain>
        <plasmid evidence="3">unnamed1</plasmid>
    </source>
</reference>
<geneLocation type="plasmid" evidence="2 3">
    <name>unnamed1</name>
</geneLocation>
<accession>A0A2Z4JF20</accession>
<proteinExistence type="predicted"/>
<keyword evidence="3" id="KW-1185">Reference proteome</keyword>
<feature type="compositionally biased region" description="Low complexity" evidence="1">
    <location>
        <begin position="276"/>
        <end position="292"/>
    </location>
</feature>
<feature type="region of interest" description="Disordered" evidence="1">
    <location>
        <begin position="357"/>
        <end position="382"/>
    </location>
</feature>
<dbReference type="KEGG" id="scad:DN051_41815"/>
<sequence length="479" mass="51780">MPRTTFAARGRAEARGDAELLRAVRAGHGPSFDVIRRRHHEAVFAYALTCAWSAQVAADLAAAAFAQLRDRVASPVPLDQGRHSGCVRLQLLESVRLGAVTRALRSPQSFHREFTDWIRGGSMWPMLEDGQLALAFEQLPAMAQCLLWHALVEADDERDIAAVTGLSGEDLTLALQQADRALRRSRTDLYCERLENADCLDILAGAPDFPAAPLDAAVIEHLKACPRCLALHDDLVGLEARAARHLPLRLLGWWPIQEYQRTKDEFRSPAFDSFEGTRGTAAPAARPAAPSGARHRKTRTPGQVTALRNRKGKAALAVAAVLLAAVPAVHRVTTEGPGSPSADRPAAEPLVLSSGGVPADSFAHARGTVRPRSGDPRARPLAEGSELLYSQVDFGTRASARLQVLVSDVTERARRLELRIGDGADGRSWATVELPPGTGEKWVGVRVEPLTGRHDVRVIGRCAGQDPCVNLHAFRVKTG</sequence>
<organism evidence="2 3">
    <name type="scientific">Streptomyces cadmiisoli</name>
    <dbReference type="NCBI Taxonomy" id="2184053"/>
    <lineage>
        <taxon>Bacteria</taxon>
        <taxon>Bacillati</taxon>
        <taxon>Actinomycetota</taxon>
        <taxon>Actinomycetes</taxon>
        <taxon>Kitasatosporales</taxon>
        <taxon>Streptomycetaceae</taxon>
        <taxon>Streptomyces</taxon>
        <taxon>Streptomyces aurantiacus group</taxon>
    </lineage>
</organism>
<evidence type="ECO:0000313" key="3">
    <source>
        <dbReference type="Proteomes" id="UP000249616"/>
    </source>
</evidence>
<dbReference type="AlphaFoldDB" id="A0A2Z4JF20"/>
<gene>
    <name evidence="2" type="ORF">DN051_41815</name>
</gene>